<dbReference type="OrthoDB" id="5396at2759"/>
<keyword evidence="4" id="KW-1185">Reference proteome</keyword>
<evidence type="ECO:0000256" key="2">
    <source>
        <dbReference type="SAM" id="SignalP"/>
    </source>
</evidence>
<keyword evidence="2" id="KW-0732">Signal</keyword>
<dbReference type="EMBL" id="KV750694">
    <property type="protein sequence ID" value="OCL03723.1"/>
    <property type="molecule type" value="Genomic_DNA"/>
</dbReference>
<comment type="similarity">
    <text evidence="1">Belongs to the Cyclase 1 superfamily.</text>
</comment>
<dbReference type="Gene3D" id="3.50.30.50">
    <property type="entry name" value="Putative cyclase"/>
    <property type="match status" value="1"/>
</dbReference>
<evidence type="ECO:0000313" key="3">
    <source>
        <dbReference type="EMBL" id="OCL03723.1"/>
    </source>
</evidence>
<dbReference type="PANTHER" id="PTHR34861">
    <property type="match status" value="1"/>
</dbReference>
<feature type="signal peptide" evidence="2">
    <location>
        <begin position="1"/>
        <end position="19"/>
    </location>
</feature>
<organism evidence="3 4">
    <name type="scientific">Glonium stellatum</name>
    <dbReference type="NCBI Taxonomy" id="574774"/>
    <lineage>
        <taxon>Eukaryota</taxon>
        <taxon>Fungi</taxon>
        <taxon>Dikarya</taxon>
        <taxon>Ascomycota</taxon>
        <taxon>Pezizomycotina</taxon>
        <taxon>Dothideomycetes</taxon>
        <taxon>Pleosporomycetidae</taxon>
        <taxon>Gloniales</taxon>
        <taxon>Gloniaceae</taxon>
        <taxon>Glonium</taxon>
    </lineage>
</organism>
<sequence length="371" mass="40289">MDFGAFVVLAALAVDCASGAVIPSPKTLVSRNYDASNPYANWPSYEQLPLHPSFPSKAAWGVWGADDVNGALNHITNATILAASQEIKLGKAFNLNLELDIPDPPINPSRKPLSHLYQPGSGYTDDVIVMNTQISTQYDGLRHFPYSTNGNVSTYQWYNDLISDYDEVIGPSPSTVLGIQQAAQKGIAGRGVLLDYAGWAEAHNITVNAFTNQSISVADLDNVAAWQGLDASWARPGDILFVRTGWVQAYNNLTKREQQVLPLRSDEDSKHIGILASDESGAWFWEKKLALVGADNPAFEAIPFAGTFGGDERSFHQIFIGGWGQSIVEFLDLEALAKTLHRLGRSTFFLTIQNLNVVSGIASPPNALAII</sequence>
<evidence type="ECO:0000313" key="4">
    <source>
        <dbReference type="Proteomes" id="UP000250140"/>
    </source>
</evidence>
<gene>
    <name evidence="3" type="ORF">AOQ84DRAFT_381346</name>
</gene>
<reference evidence="3 4" key="1">
    <citation type="journal article" date="2016" name="Nat. Commun.">
        <title>Ectomycorrhizal ecology is imprinted in the genome of the dominant symbiotic fungus Cenococcum geophilum.</title>
        <authorList>
            <consortium name="DOE Joint Genome Institute"/>
            <person name="Peter M."/>
            <person name="Kohler A."/>
            <person name="Ohm R.A."/>
            <person name="Kuo A."/>
            <person name="Krutzmann J."/>
            <person name="Morin E."/>
            <person name="Arend M."/>
            <person name="Barry K.W."/>
            <person name="Binder M."/>
            <person name="Choi C."/>
            <person name="Clum A."/>
            <person name="Copeland A."/>
            <person name="Grisel N."/>
            <person name="Haridas S."/>
            <person name="Kipfer T."/>
            <person name="LaButti K."/>
            <person name="Lindquist E."/>
            <person name="Lipzen A."/>
            <person name="Maire R."/>
            <person name="Meier B."/>
            <person name="Mihaltcheva S."/>
            <person name="Molinier V."/>
            <person name="Murat C."/>
            <person name="Poggeler S."/>
            <person name="Quandt C.A."/>
            <person name="Sperisen C."/>
            <person name="Tritt A."/>
            <person name="Tisserant E."/>
            <person name="Crous P.W."/>
            <person name="Henrissat B."/>
            <person name="Nehls U."/>
            <person name="Egli S."/>
            <person name="Spatafora J.W."/>
            <person name="Grigoriev I.V."/>
            <person name="Martin F.M."/>
        </authorList>
    </citation>
    <scope>NUCLEOTIDE SEQUENCE [LARGE SCALE GENOMIC DNA]</scope>
    <source>
        <strain evidence="3 4">CBS 207.34</strain>
    </source>
</reference>
<dbReference type="InterPro" id="IPR037175">
    <property type="entry name" value="KFase_sf"/>
</dbReference>
<dbReference type="Proteomes" id="UP000250140">
    <property type="component" value="Unassembled WGS sequence"/>
</dbReference>
<evidence type="ECO:0000256" key="1">
    <source>
        <dbReference type="ARBA" id="ARBA00007865"/>
    </source>
</evidence>
<dbReference type="GO" id="GO:0019441">
    <property type="term" value="P:L-tryptophan catabolic process to kynurenine"/>
    <property type="evidence" value="ECO:0007669"/>
    <property type="project" value="InterPro"/>
</dbReference>
<name>A0A8E2JNJ6_9PEZI</name>
<dbReference type="SUPFAM" id="SSF102198">
    <property type="entry name" value="Putative cyclase"/>
    <property type="match status" value="1"/>
</dbReference>
<protein>
    <recommendedName>
        <fullName evidence="5">Cyclase</fullName>
    </recommendedName>
</protein>
<dbReference type="AlphaFoldDB" id="A0A8E2JNJ6"/>
<dbReference type="PANTHER" id="PTHR34861:SF11">
    <property type="entry name" value="CYCLASE"/>
    <property type="match status" value="1"/>
</dbReference>
<dbReference type="GO" id="GO:0004061">
    <property type="term" value="F:arylformamidase activity"/>
    <property type="evidence" value="ECO:0007669"/>
    <property type="project" value="InterPro"/>
</dbReference>
<proteinExistence type="inferred from homology"/>
<feature type="chain" id="PRO_5034368162" description="Cyclase" evidence="2">
    <location>
        <begin position="20"/>
        <end position="371"/>
    </location>
</feature>
<dbReference type="InterPro" id="IPR007325">
    <property type="entry name" value="KFase/CYL"/>
</dbReference>
<evidence type="ECO:0008006" key="5">
    <source>
        <dbReference type="Google" id="ProtNLM"/>
    </source>
</evidence>
<accession>A0A8E2JNJ6</accession>
<dbReference type="Pfam" id="PF04199">
    <property type="entry name" value="Cyclase"/>
    <property type="match status" value="1"/>
</dbReference>